<dbReference type="AlphaFoldDB" id="B9RL16"/>
<sequence length="70" mass="7508">MYISARDHILSCTKGWTRAITSNCTINAANTHGEVPTEDENRGAKESFLGEDNHCTINSNVIGVAGSTNL</sequence>
<dbReference type="InParanoid" id="B9RL16"/>
<proteinExistence type="predicted"/>
<reference evidence="2" key="1">
    <citation type="journal article" date="2010" name="Nat. Biotechnol.">
        <title>Draft genome sequence of the oilseed species Ricinus communis.</title>
        <authorList>
            <person name="Chan A.P."/>
            <person name="Crabtree J."/>
            <person name="Zhao Q."/>
            <person name="Lorenzi H."/>
            <person name="Orvis J."/>
            <person name="Puiu D."/>
            <person name="Melake-Berhan A."/>
            <person name="Jones K.M."/>
            <person name="Redman J."/>
            <person name="Chen G."/>
            <person name="Cahoon E.B."/>
            <person name="Gedil M."/>
            <person name="Stanke M."/>
            <person name="Haas B.J."/>
            <person name="Wortman J.R."/>
            <person name="Fraser-Liggett C.M."/>
            <person name="Ravel J."/>
            <person name="Rabinowicz P.D."/>
        </authorList>
    </citation>
    <scope>NUCLEOTIDE SEQUENCE [LARGE SCALE GENOMIC DNA]</scope>
    <source>
        <strain evidence="2">cv. Hale</strain>
    </source>
</reference>
<dbReference type="EMBL" id="EQ973786">
    <property type="protein sequence ID" value="EEF47931.1"/>
    <property type="molecule type" value="Genomic_DNA"/>
</dbReference>
<keyword evidence="2" id="KW-1185">Reference proteome</keyword>
<organism evidence="1 2">
    <name type="scientific">Ricinus communis</name>
    <name type="common">Castor bean</name>
    <dbReference type="NCBI Taxonomy" id="3988"/>
    <lineage>
        <taxon>Eukaryota</taxon>
        <taxon>Viridiplantae</taxon>
        <taxon>Streptophyta</taxon>
        <taxon>Embryophyta</taxon>
        <taxon>Tracheophyta</taxon>
        <taxon>Spermatophyta</taxon>
        <taxon>Magnoliopsida</taxon>
        <taxon>eudicotyledons</taxon>
        <taxon>Gunneridae</taxon>
        <taxon>Pentapetalae</taxon>
        <taxon>rosids</taxon>
        <taxon>fabids</taxon>
        <taxon>Malpighiales</taxon>
        <taxon>Euphorbiaceae</taxon>
        <taxon>Acalyphoideae</taxon>
        <taxon>Acalypheae</taxon>
        <taxon>Ricinus</taxon>
    </lineage>
</organism>
<protein>
    <submittedName>
        <fullName evidence="1">Uncharacterized protein</fullName>
    </submittedName>
</protein>
<gene>
    <name evidence="1" type="ORF">RCOM_0941950</name>
</gene>
<accession>B9RL16</accession>
<evidence type="ECO:0000313" key="1">
    <source>
        <dbReference type="EMBL" id="EEF47931.1"/>
    </source>
</evidence>
<evidence type="ECO:0000313" key="2">
    <source>
        <dbReference type="Proteomes" id="UP000008311"/>
    </source>
</evidence>
<dbReference type="Proteomes" id="UP000008311">
    <property type="component" value="Unassembled WGS sequence"/>
</dbReference>
<name>B9RL16_RICCO</name>